<dbReference type="Proteomes" id="UP000007364">
    <property type="component" value="Unassembled WGS sequence"/>
</dbReference>
<proteinExistence type="predicted"/>
<dbReference type="PROSITE" id="PS51257">
    <property type="entry name" value="PROKAR_LIPOPROTEIN"/>
    <property type="match status" value="1"/>
</dbReference>
<reference evidence="1 2" key="1">
    <citation type="journal article" date="2012" name="J. Bacteriol.">
        <title>Genome Sequence of Galbibacter marinum Type Strain ck-I2-15.</title>
        <authorList>
            <person name="Lai Q."/>
            <person name="Li C."/>
            <person name="Shao Z."/>
        </authorList>
    </citation>
    <scope>NUCLEOTIDE SEQUENCE [LARGE SCALE GENOMIC DNA]</scope>
    <source>
        <strain evidence="2">ck-I2-15</strain>
    </source>
</reference>
<evidence type="ECO:0000313" key="1">
    <source>
        <dbReference type="EMBL" id="EKF56722.1"/>
    </source>
</evidence>
<organism evidence="1 2">
    <name type="scientific">Galbibacter marinus</name>
    <dbReference type="NCBI Taxonomy" id="555500"/>
    <lineage>
        <taxon>Bacteria</taxon>
        <taxon>Pseudomonadati</taxon>
        <taxon>Bacteroidota</taxon>
        <taxon>Flavobacteriia</taxon>
        <taxon>Flavobacteriales</taxon>
        <taxon>Flavobacteriaceae</taxon>
        <taxon>Galbibacter</taxon>
    </lineage>
</organism>
<evidence type="ECO:0000313" key="2">
    <source>
        <dbReference type="Proteomes" id="UP000007364"/>
    </source>
</evidence>
<gene>
    <name evidence="1" type="ORF">I215_00870</name>
</gene>
<dbReference type="EMBL" id="AMSG01000001">
    <property type="protein sequence ID" value="EKF56722.1"/>
    <property type="molecule type" value="Genomic_DNA"/>
</dbReference>
<keyword evidence="2" id="KW-1185">Reference proteome</keyword>
<dbReference type="eggNOG" id="ENOG5032Y35">
    <property type="taxonomic scope" value="Bacteria"/>
</dbReference>
<sequence>MKIFNSILLLVTLVVASSCDVDDDNTNFHYETLEITDAKLPEAFEYGKLYTVEFNYLRPTNCHYYEGFDFQKTDKTERTIYAIGAVLDQTDCQELTEDNIGTATFNFEVRYNDPYTFKFYSGDNEDGEKQYITIEVPVAQDSTRTSGIKQANIIKSSQYN</sequence>
<dbReference type="AlphaFoldDB" id="K2QP67"/>
<protein>
    <recommendedName>
        <fullName evidence="3">Lipoprotein</fullName>
    </recommendedName>
</protein>
<name>K2QP67_9FLAO</name>
<dbReference type="STRING" id="555500.I215_00870"/>
<evidence type="ECO:0008006" key="3">
    <source>
        <dbReference type="Google" id="ProtNLM"/>
    </source>
</evidence>
<accession>K2QP67</accession>
<comment type="caution">
    <text evidence="1">The sequence shown here is derived from an EMBL/GenBank/DDBJ whole genome shotgun (WGS) entry which is preliminary data.</text>
</comment>